<dbReference type="OrthoDB" id="7574349at2"/>
<protein>
    <submittedName>
        <fullName evidence="2">Uncharacterized protein</fullName>
    </submittedName>
</protein>
<comment type="caution">
    <text evidence="2">The sequence shown here is derived from an EMBL/GenBank/DDBJ whole genome shotgun (WGS) entry which is preliminary data.</text>
</comment>
<dbReference type="PATRIC" id="fig|1219045.3.peg.2272"/>
<evidence type="ECO:0000313" key="2">
    <source>
        <dbReference type="EMBL" id="KFG89935.1"/>
    </source>
</evidence>
<keyword evidence="1" id="KW-0812">Transmembrane</keyword>
<keyword evidence="1" id="KW-0472">Membrane</keyword>
<gene>
    <name evidence="2" type="ORF">BV98_002231</name>
</gene>
<feature type="transmembrane region" description="Helical" evidence="1">
    <location>
        <begin position="68"/>
        <end position="89"/>
    </location>
</feature>
<evidence type="ECO:0000313" key="3">
    <source>
        <dbReference type="Proteomes" id="UP000024284"/>
    </source>
</evidence>
<keyword evidence="3" id="KW-1185">Reference proteome</keyword>
<feature type="transmembrane region" description="Helical" evidence="1">
    <location>
        <begin position="7"/>
        <end position="28"/>
    </location>
</feature>
<feature type="transmembrane region" description="Helical" evidence="1">
    <location>
        <begin position="34"/>
        <end position="56"/>
    </location>
</feature>
<dbReference type="EMBL" id="JFZA02000018">
    <property type="protein sequence ID" value="KFG89935.1"/>
    <property type="molecule type" value="Genomic_DNA"/>
</dbReference>
<sequence>MRSWLMLLSGYILWTIHFFALYIAASAFPGQPPSYWLTGLITILCLAGVAFAVMRAKRGDGASGMDRWVRTVALCGLGLSGIAIIWQGLPALIV</sequence>
<dbReference type="AlphaFoldDB" id="A0A086P967"/>
<dbReference type="RefSeq" id="WP_037466036.1">
    <property type="nucleotide sequence ID" value="NZ_BCZD01000046.1"/>
</dbReference>
<keyword evidence="1" id="KW-1133">Transmembrane helix</keyword>
<proteinExistence type="predicted"/>
<dbReference type="STRING" id="76947.GCA_002080435_03929"/>
<name>A0A086P967_SPHHM</name>
<reference evidence="2" key="1">
    <citation type="submission" date="2014-08" db="EMBL/GenBank/DDBJ databases">
        <title>Draft genome sequences of Sphingobium herbicidovorans.</title>
        <authorList>
            <person name="Gan H.M."/>
            <person name="Gan H.Y."/>
            <person name="Savka M.A."/>
        </authorList>
    </citation>
    <scope>NUCLEOTIDE SEQUENCE [LARGE SCALE GENOMIC DNA]</scope>
    <source>
        <strain evidence="2">NBRC 16415</strain>
    </source>
</reference>
<accession>A0A086P967</accession>
<organism evidence="2 3">
    <name type="scientific">Sphingobium herbicidovorans (strain ATCC 700291 / DSM 11019 / CCUG 56400 / KCTC 2939 / LMG 18315 / NBRC 16415 / MH)</name>
    <name type="common">Sphingomonas herbicidovorans</name>
    <dbReference type="NCBI Taxonomy" id="1219045"/>
    <lineage>
        <taxon>Bacteria</taxon>
        <taxon>Pseudomonadati</taxon>
        <taxon>Pseudomonadota</taxon>
        <taxon>Alphaproteobacteria</taxon>
        <taxon>Sphingomonadales</taxon>
        <taxon>Sphingomonadaceae</taxon>
        <taxon>Sphingobium</taxon>
    </lineage>
</organism>
<dbReference type="Proteomes" id="UP000024284">
    <property type="component" value="Unassembled WGS sequence"/>
</dbReference>
<evidence type="ECO:0000256" key="1">
    <source>
        <dbReference type="SAM" id="Phobius"/>
    </source>
</evidence>